<evidence type="ECO:0008006" key="3">
    <source>
        <dbReference type="Google" id="ProtNLM"/>
    </source>
</evidence>
<protein>
    <recommendedName>
        <fullName evidence="3">Tc1-like transposase DDE domain-containing protein</fullName>
    </recommendedName>
</protein>
<dbReference type="OrthoDB" id="118294at2759"/>
<name>A0A225W428_9STRA</name>
<reference evidence="2" key="1">
    <citation type="submission" date="2017-03" db="EMBL/GenBank/DDBJ databases">
        <title>Phytopthora megakarya and P. palmivora, two closely related causual agents of cacao black pod achieved similar genome size and gene model numbers by different mechanisms.</title>
        <authorList>
            <person name="Ali S."/>
            <person name="Shao J."/>
            <person name="Larry D.J."/>
            <person name="Kronmiller B."/>
            <person name="Shen D."/>
            <person name="Strem M.D."/>
            <person name="Melnick R.L."/>
            <person name="Guiltinan M.J."/>
            <person name="Tyler B.M."/>
            <person name="Meinhardt L.W."/>
            <person name="Bailey B.A."/>
        </authorList>
    </citation>
    <scope>NUCLEOTIDE SEQUENCE [LARGE SCALE GENOMIC DNA]</scope>
    <source>
        <strain evidence="2">zdho120</strain>
    </source>
</reference>
<accession>A0A225W428</accession>
<comment type="caution">
    <text evidence="1">The sequence shown here is derived from an EMBL/GenBank/DDBJ whole genome shotgun (WGS) entry which is preliminary data.</text>
</comment>
<evidence type="ECO:0000313" key="1">
    <source>
        <dbReference type="EMBL" id="OWZ12511.1"/>
    </source>
</evidence>
<dbReference type="Proteomes" id="UP000198211">
    <property type="component" value="Unassembled WGS sequence"/>
</dbReference>
<keyword evidence="2" id="KW-1185">Reference proteome</keyword>
<gene>
    <name evidence="1" type="ORF">PHMEG_00014319</name>
</gene>
<organism evidence="1 2">
    <name type="scientific">Phytophthora megakarya</name>
    <dbReference type="NCBI Taxonomy" id="4795"/>
    <lineage>
        <taxon>Eukaryota</taxon>
        <taxon>Sar</taxon>
        <taxon>Stramenopiles</taxon>
        <taxon>Oomycota</taxon>
        <taxon>Peronosporomycetes</taxon>
        <taxon>Peronosporales</taxon>
        <taxon>Peronosporaceae</taxon>
        <taxon>Phytophthora</taxon>
    </lineage>
</organism>
<dbReference type="EMBL" id="NBNE01001825">
    <property type="protein sequence ID" value="OWZ12511.1"/>
    <property type="molecule type" value="Genomic_DNA"/>
</dbReference>
<proteinExistence type="predicted"/>
<dbReference type="AlphaFoldDB" id="A0A225W428"/>
<evidence type="ECO:0000313" key="2">
    <source>
        <dbReference type="Proteomes" id="UP000198211"/>
    </source>
</evidence>
<sequence>MLRFNFGVQISTSLISKKLCGTLYTIKQRKAFGDALLAHEKKESLIVYYDDTNYNLYCKRSMGRAPVGERAVVKLLPSKGANLQLQCAISLEIGLAHWAKRRGSIKMEVNSAFVNDVYDAVKEHGVYEEHFVGKTIVIVLDSAPAHNQTEDLVRDREDLELLRFTHVQPHRRMLQCFKSKDQVLLSYEYSLNGCLPYGEMTERRMRLLEQAADRCMPCIDLRLVNRMARHCALSVAAAIRGEAMEYGT</sequence>
<dbReference type="STRING" id="4795.A0A225W428"/>